<evidence type="ECO:0000256" key="1">
    <source>
        <dbReference type="SAM" id="Phobius"/>
    </source>
</evidence>
<dbReference type="Proteomes" id="UP000235579">
    <property type="component" value="Unassembled WGS sequence"/>
</dbReference>
<feature type="transmembrane region" description="Helical" evidence="1">
    <location>
        <begin position="6"/>
        <end position="30"/>
    </location>
</feature>
<reference evidence="2" key="2">
    <citation type="submission" date="2016-07" db="EMBL/GenBank/DDBJ databases">
        <authorList>
            <person name="Wan K."/>
            <person name="Booth B."/>
            <person name="Spirohn K."/>
            <person name="Hao T."/>
            <person name="Hu Y."/>
            <person name="Calderwood M."/>
            <person name="Hill D."/>
            <person name="Mohr S."/>
            <person name="Vidal M."/>
            <person name="Celniker S."/>
            <person name="Perrimon N."/>
        </authorList>
    </citation>
    <scope>NUCLEOTIDE SEQUENCE</scope>
    <source>
        <strain evidence="2">10N.222.48.A2</strain>
    </source>
</reference>
<keyword evidence="1" id="KW-1133">Transmembrane helix</keyword>
<name>A0A2N7NDP9_9VIBR</name>
<evidence type="ECO:0000313" key="2">
    <source>
        <dbReference type="EMBL" id="PMP10926.1"/>
    </source>
</evidence>
<comment type="caution">
    <text evidence="2">The sequence shown here is derived from an EMBL/GenBank/DDBJ whole genome shotgun (WGS) entry which is preliminary data.</text>
</comment>
<dbReference type="RefSeq" id="WP_009845954.1">
    <property type="nucleotide sequence ID" value="NZ_MDBP01000067.1"/>
</dbReference>
<accession>A0A2N7NDP9</accession>
<organism evidence="2 4">
    <name type="scientific">Vibrio tasmaniensis</name>
    <dbReference type="NCBI Taxonomy" id="212663"/>
    <lineage>
        <taxon>Bacteria</taxon>
        <taxon>Pseudomonadati</taxon>
        <taxon>Pseudomonadota</taxon>
        <taxon>Gammaproteobacteria</taxon>
        <taxon>Vibrionales</taxon>
        <taxon>Vibrionaceae</taxon>
        <taxon>Vibrio</taxon>
    </lineage>
</organism>
<dbReference type="EMBL" id="SYVV01000011">
    <property type="protein sequence ID" value="TKG34285.1"/>
    <property type="molecule type" value="Genomic_DNA"/>
</dbReference>
<protein>
    <submittedName>
        <fullName evidence="2">Uncharacterized protein</fullName>
    </submittedName>
</protein>
<reference evidence="4" key="1">
    <citation type="submission" date="2016-07" db="EMBL/GenBank/DDBJ databases">
        <title>Nontailed viruses are major unrecognized killers of bacteria in the ocean.</title>
        <authorList>
            <person name="Kauffman K."/>
            <person name="Hussain F."/>
            <person name="Yang J."/>
            <person name="Arevalo P."/>
            <person name="Brown J."/>
            <person name="Cutler M."/>
            <person name="Kelly L."/>
            <person name="Polz M.F."/>
        </authorList>
    </citation>
    <scope>NUCLEOTIDE SEQUENCE [LARGE SCALE GENOMIC DNA]</scope>
    <source>
        <strain evidence="4">10N.222.48.A2</strain>
    </source>
</reference>
<gene>
    <name evidence="2" type="ORF">BCS92_21985</name>
    <name evidence="3" type="ORF">FC057_09785</name>
</gene>
<dbReference type="Proteomes" id="UP000308018">
    <property type="component" value="Unassembled WGS sequence"/>
</dbReference>
<dbReference type="EMBL" id="MDBP01000067">
    <property type="protein sequence ID" value="PMP10926.1"/>
    <property type="molecule type" value="Genomic_DNA"/>
</dbReference>
<reference evidence="2" key="3">
    <citation type="journal article" date="2018" name="Nature">
        <title>A major lineage of non-tailed dsDNA viruses as unrecognized killers of marine bacteria.</title>
        <authorList>
            <person name="Kauffman K.M."/>
            <person name="Hussain F.A."/>
            <person name="Yang J."/>
            <person name="Arevalo P."/>
            <person name="Brown J.M."/>
            <person name="Chang W.K."/>
            <person name="VanInsberghe D."/>
            <person name="Elsherbini J."/>
            <person name="Sharma R.S."/>
            <person name="Cutler M.B."/>
            <person name="Kelly L."/>
            <person name="Polz M.F."/>
        </authorList>
    </citation>
    <scope>NUCLEOTIDE SEQUENCE</scope>
    <source>
        <strain evidence="2">10N.222.48.A2</strain>
    </source>
</reference>
<sequence>MEISEKLMTAIIAGGVSLFVALISFVTNVYQNNMAEKKLKTEIKNKFTEKLYEKRIELYPKAFLIVSKIQKRKAPELIISKDLQANVLTELNLWAENEAGLFLSKDVIKSYYSLRKELGNNPGDGEKYTKIQADKIWKARTNFRSALRSDIALLHYK</sequence>
<reference evidence="3 5" key="4">
    <citation type="submission" date="2019-04" db="EMBL/GenBank/DDBJ databases">
        <title>A reverse ecology approach based on a biological definition of microbial populations.</title>
        <authorList>
            <person name="Arevalo P."/>
            <person name="Vaninsberghe D."/>
            <person name="Elsherbini J."/>
            <person name="Gore J."/>
            <person name="Polz M."/>
        </authorList>
    </citation>
    <scope>NUCLEOTIDE SEQUENCE [LARGE SCALE GENOMIC DNA]</scope>
    <source>
        <strain evidence="3 5">10N.222.45.A8</strain>
    </source>
</reference>
<evidence type="ECO:0000313" key="5">
    <source>
        <dbReference type="Proteomes" id="UP000308018"/>
    </source>
</evidence>
<keyword evidence="1" id="KW-0812">Transmembrane</keyword>
<proteinExistence type="predicted"/>
<keyword evidence="1" id="KW-0472">Membrane</keyword>
<evidence type="ECO:0000313" key="4">
    <source>
        <dbReference type="Proteomes" id="UP000235579"/>
    </source>
</evidence>
<evidence type="ECO:0000313" key="3">
    <source>
        <dbReference type="EMBL" id="TKG34285.1"/>
    </source>
</evidence>
<dbReference type="AlphaFoldDB" id="A0A2N7NDP9"/>